<accession>A0AAD9ZWL8</accession>
<sequence>MNATVDTLFSPSGGWNIKLIHNNFLTDDAKSILRIPIALGTSPDSLLWHYETSGRYKLGSGYWLDCDLNRK</sequence>
<keyword evidence="2" id="KW-1185">Reference proteome</keyword>
<evidence type="ECO:0000313" key="2">
    <source>
        <dbReference type="Proteomes" id="UP001281410"/>
    </source>
</evidence>
<name>A0AAD9ZWL8_9ROSI</name>
<comment type="caution">
    <text evidence="1">The sequence shown here is derived from an EMBL/GenBank/DDBJ whole genome shotgun (WGS) entry which is preliminary data.</text>
</comment>
<protein>
    <submittedName>
        <fullName evidence="1">Uncharacterized protein</fullName>
    </submittedName>
</protein>
<evidence type="ECO:0000313" key="1">
    <source>
        <dbReference type="EMBL" id="KAK3194241.1"/>
    </source>
</evidence>
<gene>
    <name evidence="1" type="ORF">Dsin_025551</name>
</gene>
<reference evidence="1" key="1">
    <citation type="journal article" date="2023" name="Plant J.">
        <title>Genome sequences and population genomics provide insights into the demographic history, inbreeding, and mutation load of two 'living fossil' tree species of Dipteronia.</title>
        <authorList>
            <person name="Feng Y."/>
            <person name="Comes H.P."/>
            <person name="Chen J."/>
            <person name="Zhu S."/>
            <person name="Lu R."/>
            <person name="Zhang X."/>
            <person name="Li P."/>
            <person name="Qiu J."/>
            <person name="Olsen K.M."/>
            <person name="Qiu Y."/>
        </authorList>
    </citation>
    <scope>NUCLEOTIDE SEQUENCE</scope>
    <source>
        <strain evidence="1">NBL</strain>
    </source>
</reference>
<dbReference type="EMBL" id="JANJYJ010000008">
    <property type="protein sequence ID" value="KAK3194241.1"/>
    <property type="molecule type" value="Genomic_DNA"/>
</dbReference>
<dbReference type="Proteomes" id="UP001281410">
    <property type="component" value="Unassembled WGS sequence"/>
</dbReference>
<organism evidence="1 2">
    <name type="scientific">Dipteronia sinensis</name>
    <dbReference type="NCBI Taxonomy" id="43782"/>
    <lineage>
        <taxon>Eukaryota</taxon>
        <taxon>Viridiplantae</taxon>
        <taxon>Streptophyta</taxon>
        <taxon>Embryophyta</taxon>
        <taxon>Tracheophyta</taxon>
        <taxon>Spermatophyta</taxon>
        <taxon>Magnoliopsida</taxon>
        <taxon>eudicotyledons</taxon>
        <taxon>Gunneridae</taxon>
        <taxon>Pentapetalae</taxon>
        <taxon>rosids</taxon>
        <taxon>malvids</taxon>
        <taxon>Sapindales</taxon>
        <taxon>Sapindaceae</taxon>
        <taxon>Hippocastanoideae</taxon>
        <taxon>Acereae</taxon>
        <taxon>Dipteronia</taxon>
    </lineage>
</organism>
<proteinExistence type="predicted"/>
<dbReference type="AlphaFoldDB" id="A0AAD9ZWL8"/>